<evidence type="ECO:0000256" key="1">
    <source>
        <dbReference type="SAM" id="MobiDB-lite"/>
    </source>
</evidence>
<dbReference type="OrthoDB" id="3554492at2759"/>
<feature type="compositionally biased region" description="Low complexity" evidence="1">
    <location>
        <begin position="35"/>
        <end position="46"/>
    </location>
</feature>
<keyword evidence="3" id="KW-1185">Reference proteome</keyword>
<evidence type="ECO:0000313" key="3">
    <source>
        <dbReference type="Proteomes" id="UP000178912"/>
    </source>
</evidence>
<sequence length="255" mass="27567">MADLPMEENIPQDKDATAVTASKVGDSEVAGSQPSLGRRSSLRVSLAKSNASQSSKPPPLAKSNAPKSSQPPPLGQRNSSRIMQAKSKASELSFEAKKMSDQTQRKIRKPKIADTDNAQAPAQTSVPALAEKSIQKSKPAKEEKPVKTRAHTIREWKVIWAAEKLAKEGQALDSSAAEATTPQPAALGLSNPDGSKPLTDNATSLMTTAKEKENQMWMAGLHPQQKAEKDDLERAKWWSPHGGHKHEYYEGTGQS</sequence>
<feature type="region of interest" description="Disordered" evidence="1">
    <location>
        <begin position="1"/>
        <end position="149"/>
    </location>
</feature>
<feature type="compositionally biased region" description="Polar residues" evidence="1">
    <location>
        <begin position="116"/>
        <end position="126"/>
    </location>
</feature>
<protein>
    <submittedName>
        <fullName evidence="2">Uncharacterized protein</fullName>
    </submittedName>
</protein>
<proteinExistence type="predicted"/>
<gene>
    <name evidence="2" type="ORF">RAG0_04099</name>
</gene>
<organism evidence="2 3">
    <name type="scientific">Rhynchosporium agropyri</name>
    <dbReference type="NCBI Taxonomy" id="914238"/>
    <lineage>
        <taxon>Eukaryota</taxon>
        <taxon>Fungi</taxon>
        <taxon>Dikarya</taxon>
        <taxon>Ascomycota</taxon>
        <taxon>Pezizomycotina</taxon>
        <taxon>Leotiomycetes</taxon>
        <taxon>Helotiales</taxon>
        <taxon>Ploettnerulaceae</taxon>
        <taxon>Rhynchosporium</taxon>
    </lineage>
</organism>
<feature type="compositionally biased region" description="Basic and acidic residues" evidence="1">
    <location>
        <begin position="94"/>
        <end position="104"/>
    </location>
</feature>
<feature type="region of interest" description="Disordered" evidence="1">
    <location>
        <begin position="169"/>
        <end position="201"/>
    </location>
</feature>
<dbReference type="Proteomes" id="UP000178912">
    <property type="component" value="Unassembled WGS sequence"/>
</dbReference>
<accession>A0A1E1K7K4</accession>
<name>A0A1E1K7K4_9HELO</name>
<reference evidence="3" key="1">
    <citation type="submission" date="2016-03" db="EMBL/GenBank/DDBJ databases">
        <authorList>
            <person name="Guldener U."/>
        </authorList>
    </citation>
    <scope>NUCLEOTIDE SEQUENCE [LARGE SCALE GENOMIC DNA]</scope>
    <source>
        <strain evidence="3">04CH-RAC-A.6.1</strain>
    </source>
</reference>
<evidence type="ECO:0000313" key="2">
    <source>
        <dbReference type="EMBL" id="CZS94068.1"/>
    </source>
</evidence>
<feature type="compositionally biased region" description="Basic and acidic residues" evidence="1">
    <location>
        <begin position="139"/>
        <end position="149"/>
    </location>
</feature>
<dbReference type="EMBL" id="FJUX01000017">
    <property type="protein sequence ID" value="CZS94068.1"/>
    <property type="molecule type" value="Genomic_DNA"/>
</dbReference>
<dbReference type="AlphaFoldDB" id="A0A1E1K7K4"/>